<keyword evidence="2" id="KW-0813">Transport</keyword>
<dbReference type="InterPro" id="IPR006885">
    <property type="entry name" value="NADH_UbQ_FeS_4_mit-like"/>
</dbReference>
<keyword evidence="5" id="KW-0249">Electron transport</keyword>
<evidence type="ECO:0000256" key="1">
    <source>
        <dbReference type="ARBA" id="ARBA00004370"/>
    </source>
</evidence>
<dbReference type="EMBL" id="CP112932">
    <property type="protein sequence ID" value="WPY00465.1"/>
    <property type="molecule type" value="Genomic_DNA"/>
</dbReference>
<keyword evidence="6" id="KW-0472">Membrane</keyword>
<reference evidence="7 8" key="1">
    <citation type="submission" date="2022-10" db="EMBL/GenBank/DDBJ databases">
        <title>Host association and intracellularity evolved multiple times independently in the Rickettsiales.</title>
        <authorList>
            <person name="Castelli M."/>
            <person name="Nardi T."/>
            <person name="Gammuto L."/>
            <person name="Bellinzona G."/>
            <person name="Sabaneyeva E."/>
            <person name="Potekhin A."/>
            <person name="Serra V."/>
            <person name="Petroni G."/>
            <person name="Sassera D."/>
        </authorList>
    </citation>
    <scope>NUCLEOTIDE SEQUENCE [LARGE SCALE GENOMIC DNA]</scope>
    <source>
        <strain evidence="7 8">Kr 154-4</strain>
    </source>
</reference>
<evidence type="ECO:0000256" key="5">
    <source>
        <dbReference type="ARBA" id="ARBA00022982"/>
    </source>
</evidence>
<dbReference type="Gene3D" id="3.30.160.190">
    <property type="entry name" value="atu1810 like domain"/>
    <property type="match status" value="1"/>
</dbReference>
<name>A0ABZ0UR08_9RICK</name>
<comment type="subcellular location">
    <subcellularLocation>
        <location evidence="1">Membrane</location>
    </subcellularLocation>
</comment>
<keyword evidence="8" id="KW-1185">Reference proteome</keyword>
<evidence type="ECO:0000313" key="8">
    <source>
        <dbReference type="Proteomes" id="UP001326613"/>
    </source>
</evidence>
<evidence type="ECO:0000256" key="4">
    <source>
        <dbReference type="ARBA" id="ARBA00022946"/>
    </source>
</evidence>
<proteinExistence type="predicted"/>
<evidence type="ECO:0000256" key="2">
    <source>
        <dbReference type="ARBA" id="ARBA00022448"/>
    </source>
</evidence>
<evidence type="ECO:0000256" key="6">
    <source>
        <dbReference type="ARBA" id="ARBA00023136"/>
    </source>
</evidence>
<dbReference type="RefSeq" id="WP_323738530.1">
    <property type="nucleotide sequence ID" value="NZ_CP112932.1"/>
</dbReference>
<accession>A0ABZ0UR08</accession>
<gene>
    <name evidence="7" type="ORF">Trichorick_00343</name>
</gene>
<organism evidence="7 8">
    <name type="scientific">Candidatus Trichorickettsia mobilis</name>
    <dbReference type="NCBI Taxonomy" id="1346319"/>
    <lineage>
        <taxon>Bacteria</taxon>
        <taxon>Pseudomonadati</taxon>
        <taxon>Pseudomonadota</taxon>
        <taxon>Alphaproteobacteria</taxon>
        <taxon>Rickettsiales</taxon>
        <taxon>Rickettsiaceae</taxon>
        <taxon>Rickettsieae</taxon>
        <taxon>Candidatus Trichorickettsia</taxon>
    </lineage>
</organism>
<dbReference type="Pfam" id="PF04800">
    <property type="entry name" value="NDUS4"/>
    <property type="match status" value="1"/>
</dbReference>
<evidence type="ECO:0000256" key="3">
    <source>
        <dbReference type="ARBA" id="ARBA00022660"/>
    </source>
</evidence>
<keyword evidence="3" id="KW-0679">Respiratory chain</keyword>
<protein>
    <submittedName>
        <fullName evidence="7">NADH-ubiquinone oxidoreductase subunit domain protein</fullName>
    </submittedName>
</protein>
<keyword evidence="4" id="KW-0809">Transit peptide</keyword>
<dbReference type="Proteomes" id="UP001326613">
    <property type="component" value="Chromosome"/>
</dbReference>
<dbReference type="InterPro" id="IPR038532">
    <property type="entry name" value="NDUFS4-like_sf"/>
</dbReference>
<evidence type="ECO:0000313" key="7">
    <source>
        <dbReference type="EMBL" id="WPY00465.1"/>
    </source>
</evidence>
<sequence>MQARIYKPAKVATQSGENQTEWVLEFIPNKEDKFIEPIMGRTTSRNMMDEVRLKFSNLEEAIHFATNKNLQFEVIPLQPRKIIKKSYASNFK</sequence>